<evidence type="ECO:0000259" key="13">
    <source>
        <dbReference type="Pfam" id="PF00520"/>
    </source>
</evidence>
<feature type="transmembrane region" description="Helical" evidence="12">
    <location>
        <begin position="1614"/>
        <end position="1640"/>
    </location>
</feature>
<feature type="repeat" description="ANK" evidence="10">
    <location>
        <begin position="1235"/>
        <end position="1267"/>
    </location>
</feature>
<keyword evidence="3 12" id="KW-0812">Transmembrane</keyword>
<keyword evidence="2" id="KW-0813">Transport</keyword>
<dbReference type="InterPro" id="IPR005821">
    <property type="entry name" value="Ion_trans_dom"/>
</dbReference>
<dbReference type="InterPro" id="IPR002110">
    <property type="entry name" value="Ankyrin_rpt"/>
</dbReference>
<dbReference type="Proteomes" id="UP001642540">
    <property type="component" value="Unassembled WGS sequence"/>
</dbReference>
<evidence type="ECO:0000256" key="10">
    <source>
        <dbReference type="PROSITE-ProRule" id="PRU00023"/>
    </source>
</evidence>
<feature type="region of interest" description="Disordered" evidence="11">
    <location>
        <begin position="2026"/>
        <end position="2046"/>
    </location>
</feature>
<feature type="compositionally biased region" description="Basic and acidic residues" evidence="11">
    <location>
        <begin position="292"/>
        <end position="325"/>
    </location>
</feature>
<sequence length="2056" mass="225435">MAGNPTNVPDPPKSKIPVPSSVYLSSTLRTGYITDLADQVFLPEDEEKKEWEKKIPSSATRRRLERVKSSLEETTDTDRSILKPIGPPGILTEPIEGLSPRRRRGLERRSSSIELLGPSETFDLGEDDGAEELLSEALDDEKERRKSAAFQRFSPKQPAKKPAAPKKLPKTVDEKPFSDKSPKHSPFKKVEKKTEDDFAKKWARQPERPASTIAKERTPRSPADASRSPTKSPTPTAKKGNDDEKQVPPKDKKSPSPSPSPARYPARVPSAVVTLKKKVKIVEPSKSPTPSPKKEEKAPLKKNTDEEKEKDKPTSANSDKWRVPTDPKLPFKMKKTTPVPEAPIMEPKVSTPKAPKVKPLTGKQAEEEVRDTAAGMRLLQLCQAKDWYGVDGHLRYLEKRVETGATPNKKPLAGVKDDGNGWTPLMYAIKDNALPMADRLIDMGCDLNHMSKEGGGLSSIHLAVLHGRDDTVRYLISKRADVTIVTKEKQQNLLHIACSRPAGNSASILRALLAAMPKDARLQKDADGDIPLFIALKSGNIGACQELLSGMGKQQLEMRTGPEEDTPLHMAVKKKDLEICRIFVDAGANVNGVNKDGQTPLHVASTLGDDNLVKFFYLCKANPHLCDNEDRTALHLAAMNGHTNLIDLLTDKFKVSVFERTRDGSTLMHIASLHGHPETAMALFRKGVPLQMPNKGGARSIHISARHGHAGMISKLLEKGENVDSTTNDNFTALHIAVEAVKPAVVECLLGYGAQVHIKGGKNQETPLHIAARVIGGDKCALMLLKSGADPNIAMENGETPMHVAARHGRIKIIQLLLQDGANPQQRGRDGDTPLHFACRYGHIHVVEALLQHVKTKKSANECTLFINMVTTKGESALHYAARLSPNKIKLEESEEGLNKDEIGSNIVKMLLDGGASTSRQTKDSNETAFHYCSKEGNDSILLEMLSRLTPVECQRALNRQSSKGWSPLLIASRRGHSQVVQTLLEHHARVDVFDNEGRSGLHLAAENGFQEICGILLEHRAFINAKSRVGLTALHLAATKGYTKLCIFLIQTHGAAVDALTLKKQTPLHLAAESGQLEVCRLLMGLRANPDATDDKGQKPIHLAAQNNHANVIKLFLKHSSALVNSFTKDGSTCAHLAAMQGSVAVLEELMKFDKQGVINARNRSTDATALQLAAEGGHADLVNSLLAAGASASDENRLGYTAAHLAAKNGHTNVLEALRNAQEDSINITSRKLGTSALHIAAYYGQTETIRELLQYIPATSTTDPPLSVATAFIKEIGTESGLTPLHMASYSGEENVVRLLLNFEGVQVDAPTTNFGFNPLHLACRGGHSTVVGLLLSRSSELLESKDASGKSSLHIAAINGHKQMVEVLLGQGAEIDAIDKELWTPLICAAQAGHLDVVSLLVISGASPLAKTAKGHSAIWFAAAENHNDVLSYLMKKDHDTYGLMEDKDFVYNLTVCGKNIDNEPIDEFVLSSPAPVEVAAKMSNFLVYVSTKEKERAKDLLAASKHCEEMATELLALAAGAESAGKVLKSIDRKGKEFLDVLIENEQKETVAHTVVQRHLQEIWVGELVEWADWKHLLLFLSMVFCPPVWVTFSLPFGPRYNKIPIVKFMSYLTSHIHLMILLCLTCVTPIHPVFPIRSNLVPFWFEWLLVAWLCGMLVAEITNPSDKSGLGWIKVVVLTFSYFGIILHGCAFFFDKENYGTVLYLRDQLFGVGILSACVQILDFLSFHYLFGPWAIIIGNLMKDLARFLAVLMIFMIGFSLVMAALNHPLHARRDLLPGEKIPSTLTSGLPSGVLVTPLDAFELLFFGLFGLNGPVDMRIEILGQPDWTIVLFKVFFGIYLLVTVIVLINLLIAMMSDTYQRIEAQSDIEWKYGLAKLIRSMHRTTATPSPLNLFVDWGTWIYKKIKKAREPKKALKWEQAAEATEGEQQAPKVVKIEPKIRWRQAFTKVEATMGHSQNVLELSATQIAQMAAGASLGGSGMGSRFSAGGGVLNRIETVTDWHVIAKKYRMLVGKEEPVVDADEGNEQGSRKGTSSHMGSSMMLMSAQAL</sequence>
<feature type="repeat" description="ANK" evidence="10">
    <location>
        <begin position="696"/>
        <end position="728"/>
    </location>
</feature>
<dbReference type="PANTHER" id="PTHR24198">
    <property type="entry name" value="ANKYRIN REPEAT AND PROTEIN KINASE DOMAIN-CONTAINING PROTEIN"/>
    <property type="match status" value="1"/>
</dbReference>
<feature type="repeat" description="ANK" evidence="10">
    <location>
        <begin position="1283"/>
        <end position="1305"/>
    </location>
</feature>
<evidence type="ECO:0000256" key="5">
    <source>
        <dbReference type="ARBA" id="ARBA00022989"/>
    </source>
</evidence>
<feature type="repeat" description="ANK" evidence="10">
    <location>
        <begin position="1385"/>
        <end position="1417"/>
    </location>
</feature>
<keyword evidence="8 12" id="KW-0472">Membrane</keyword>
<dbReference type="EMBL" id="CAXLJM020000019">
    <property type="protein sequence ID" value="CAL8084907.1"/>
    <property type="molecule type" value="Genomic_DNA"/>
</dbReference>
<protein>
    <recommendedName>
        <fullName evidence="13">Ion transport domain-containing protein</fullName>
    </recommendedName>
</protein>
<feature type="repeat" description="ANK" evidence="10">
    <location>
        <begin position="1030"/>
        <end position="1063"/>
    </location>
</feature>
<feature type="transmembrane region" description="Helical" evidence="12">
    <location>
        <begin position="1837"/>
        <end position="1862"/>
    </location>
</feature>
<dbReference type="SUPFAM" id="SSF48403">
    <property type="entry name" value="Ankyrin repeat"/>
    <property type="match status" value="4"/>
</dbReference>
<name>A0ABP1Q3W5_9HEXA</name>
<keyword evidence="5 12" id="KW-1133">Transmembrane helix</keyword>
<feature type="region of interest" description="Disordered" evidence="11">
    <location>
        <begin position="43"/>
        <end position="367"/>
    </location>
</feature>
<feature type="repeat" description="ANK" evidence="10">
    <location>
        <begin position="997"/>
        <end position="1029"/>
    </location>
</feature>
<dbReference type="SUPFAM" id="SSF140860">
    <property type="entry name" value="Pseudo ankyrin repeat-like"/>
    <property type="match status" value="1"/>
</dbReference>
<organism evidence="14 15">
    <name type="scientific">Orchesella dallaii</name>
    <dbReference type="NCBI Taxonomy" id="48710"/>
    <lineage>
        <taxon>Eukaryota</taxon>
        <taxon>Metazoa</taxon>
        <taxon>Ecdysozoa</taxon>
        <taxon>Arthropoda</taxon>
        <taxon>Hexapoda</taxon>
        <taxon>Collembola</taxon>
        <taxon>Entomobryomorpha</taxon>
        <taxon>Entomobryoidea</taxon>
        <taxon>Orchesellidae</taxon>
        <taxon>Orchesellinae</taxon>
        <taxon>Orchesella</taxon>
    </lineage>
</organism>
<evidence type="ECO:0000256" key="8">
    <source>
        <dbReference type="ARBA" id="ARBA00023136"/>
    </source>
</evidence>
<keyword evidence="6 10" id="KW-0040">ANK repeat</keyword>
<evidence type="ECO:0000256" key="1">
    <source>
        <dbReference type="ARBA" id="ARBA00004141"/>
    </source>
</evidence>
<dbReference type="Pfam" id="PF00520">
    <property type="entry name" value="Ion_trans"/>
    <property type="match status" value="1"/>
</dbReference>
<feature type="repeat" description="ANK" evidence="10">
    <location>
        <begin position="1352"/>
        <end position="1384"/>
    </location>
</feature>
<gene>
    <name evidence="14" type="ORF">ODALV1_LOCUS5943</name>
</gene>
<feature type="repeat" description="ANK" evidence="10">
    <location>
        <begin position="1064"/>
        <end position="1096"/>
    </location>
</feature>
<feature type="repeat" description="ANK" evidence="10">
    <location>
        <begin position="563"/>
        <end position="595"/>
    </location>
</feature>
<proteinExistence type="predicted"/>
<evidence type="ECO:0000256" key="4">
    <source>
        <dbReference type="ARBA" id="ARBA00022737"/>
    </source>
</evidence>
<feature type="compositionally biased region" description="Acidic residues" evidence="11">
    <location>
        <begin position="123"/>
        <end position="140"/>
    </location>
</feature>
<evidence type="ECO:0000256" key="3">
    <source>
        <dbReference type="ARBA" id="ARBA00022692"/>
    </source>
</evidence>
<dbReference type="InterPro" id="IPR036770">
    <property type="entry name" value="Ankyrin_rpt-contain_sf"/>
</dbReference>
<feature type="repeat" description="ANK" evidence="10">
    <location>
        <begin position="420"/>
        <end position="452"/>
    </location>
</feature>
<keyword evidence="9" id="KW-0407">Ion channel</keyword>
<comment type="subcellular location">
    <subcellularLocation>
        <location evidence="1">Membrane</location>
        <topology evidence="1">Multi-pass membrane protein</topology>
    </subcellularLocation>
</comment>
<feature type="compositionally biased region" description="Basic and acidic residues" evidence="11">
    <location>
        <begin position="66"/>
        <end position="81"/>
    </location>
</feature>
<dbReference type="SMART" id="SM00248">
    <property type="entry name" value="ANK"/>
    <property type="match status" value="29"/>
</dbReference>
<feature type="repeat" description="ANK" evidence="10">
    <location>
        <begin position="763"/>
        <end position="796"/>
    </location>
</feature>
<comment type="caution">
    <text evidence="14">The sequence shown here is derived from an EMBL/GenBank/DDBJ whole genome shotgun (WGS) entry which is preliminary data.</text>
</comment>
<dbReference type="InterPro" id="IPR002153">
    <property type="entry name" value="TRPC_channel"/>
</dbReference>
<keyword evidence="15" id="KW-1185">Reference proteome</keyword>
<feature type="compositionally biased region" description="Basic and acidic residues" evidence="11">
    <location>
        <begin position="239"/>
        <end position="254"/>
    </location>
</feature>
<dbReference type="Pfam" id="PF12796">
    <property type="entry name" value="Ank_2"/>
    <property type="match status" value="9"/>
</dbReference>
<dbReference type="Gene3D" id="1.25.40.20">
    <property type="entry name" value="Ankyrin repeat-containing domain"/>
    <property type="match status" value="9"/>
</dbReference>
<feature type="transmembrane region" description="Helical" evidence="12">
    <location>
        <begin position="1796"/>
        <end position="1816"/>
    </location>
</feature>
<evidence type="ECO:0000256" key="9">
    <source>
        <dbReference type="ARBA" id="ARBA00023303"/>
    </source>
</evidence>
<feature type="compositionally biased region" description="Basic and acidic residues" evidence="11">
    <location>
        <begin position="46"/>
        <end position="55"/>
    </location>
</feature>
<feature type="repeat" description="ANK" evidence="10">
    <location>
        <begin position="1318"/>
        <end position="1350"/>
    </location>
</feature>
<feature type="repeat" description="ANK" evidence="10">
    <location>
        <begin position="663"/>
        <end position="695"/>
    </location>
</feature>
<feature type="repeat" description="ANK" evidence="10">
    <location>
        <begin position="596"/>
        <end position="628"/>
    </location>
</feature>
<feature type="transmembrane region" description="Helical" evidence="12">
    <location>
        <begin position="1677"/>
        <end position="1700"/>
    </location>
</feature>
<evidence type="ECO:0000256" key="2">
    <source>
        <dbReference type="ARBA" id="ARBA00022448"/>
    </source>
</evidence>
<accession>A0ABP1Q3W5</accession>
<keyword evidence="4" id="KW-0677">Repeat</keyword>
<dbReference type="PRINTS" id="PR01097">
    <property type="entry name" value="TRNSRECEPTRP"/>
</dbReference>
<feature type="compositionally biased region" description="Basic and acidic residues" evidence="11">
    <location>
        <begin position="170"/>
        <end position="207"/>
    </location>
</feature>
<dbReference type="PRINTS" id="PR01415">
    <property type="entry name" value="ANKYRIN"/>
</dbReference>
<feature type="repeat" description="ANK" evidence="10">
    <location>
        <begin position="830"/>
        <end position="853"/>
    </location>
</feature>
<evidence type="ECO:0000313" key="14">
    <source>
        <dbReference type="EMBL" id="CAL8084907.1"/>
    </source>
</evidence>
<feature type="domain" description="Ion transport" evidence="13">
    <location>
        <begin position="1647"/>
        <end position="1873"/>
    </location>
</feature>
<feature type="repeat" description="ANK" evidence="10">
    <location>
        <begin position="629"/>
        <end position="652"/>
    </location>
</feature>
<evidence type="ECO:0000256" key="12">
    <source>
        <dbReference type="SAM" id="Phobius"/>
    </source>
</evidence>
<evidence type="ECO:0000256" key="6">
    <source>
        <dbReference type="ARBA" id="ARBA00023043"/>
    </source>
</evidence>
<feature type="transmembrane region" description="Helical" evidence="12">
    <location>
        <begin position="1582"/>
        <end position="1602"/>
    </location>
</feature>
<evidence type="ECO:0000313" key="15">
    <source>
        <dbReference type="Proteomes" id="UP001642540"/>
    </source>
</evidence>
<feature type="repeat" description="ANK" evidence="10">
    <location>
        <begin position="964"/>
        <end position="996"/>
    </location>
</feature>
<reference evidence="14 15" key="1">
    <citation type="submission" date="2024-08" db="EMBL/GenBank/DDBJ databases">
        <authorList>
            <person name="Cucini C."/>
            <person name="Frati F."/>
        </authorList>
    </citation>
    <scope>NUCLEOTIDE SEQUENCE [LARGE SCALE GENOMIC DNA]</scope>
</reference>
<dbReference type="PROSITE" id="PS50088">
    <property type="entry name" value="ANK_REPEAT"/>
    <property type="match status" value="22"/>
</dbReference>
<feature type="repeat" description="ANK" evidence="10">
    <location>
        <begin position="455"/>
        <end position="487"/>
    </location>
</feature>
<feature type="transmembrane region" description="Helical" evidence="12">
    <location>
        <begin position="1646"/>
        <end position="1665"/>
    </location>
</feature>
<feature type="repeat" description="ANK" evidence="10">
    <location>
        <begin position="729"/>
        <end position="761"/>
    </location>
</feature>
<keyword evidence="7" id="KW-0406">Ion transport</keyword>
<feature type="repeat" description="ANK" evidence="10">
    <location>
        <begin position="1167"/>
        <end position="1199"/>
    </location>
</feature>
<evidence type="ECO:0000256" key="11">
    <source>
        <dbReference type="SAM" id="MobiDB-lite"/>
    </source>
</evidence>
<dbReference type="Pfam" id="PF00023">
    <property type="entry name" value="Ank"/>
    <property type="match status" value="2"/>
</dbReference>
<evidence type="ECO:0000256" key="7">
    <source>
        <dbReference type="ARBA" id="ARBA00023065"/>
    </source>
</evidence>
<feature type="repeat" description="ANK" evidence="10">
    <location>
        <begin position="1097"/>
        <end position="1122"/>
    </location>
</feature>
<feature type="transmembrane region" description="Helical" evidence="12">
    <location>
        <begin position="1720"/>
        <end position="1742"/>
    </location>
</feature>
<feature type="compositionally biased region" description="Low complexity" evidence="11">
    <location>
        <begin position="263"/>
        <end position="272"/>
    </location>
</feature>
<dbReference type="PROSITE" id="PS50297">
    <property type="entry name" value="ANK_REP_REGION"/>
    <property type="match status" value="18"/>
</dbReference>
<dbReference type="PANTHER" id="PTHR24198:SF165">
    <property type="entry name" value="ANKYRIN REPEAT-CONTAINING PROTEIN-RELATED"/>
    <property type="match status" value="1"/>
</dbReference>
<feature type="repeat" description="ANK" evidence="10">
    <location>
        <begin position="797"/>
        <end position="829"/>
    </location>
</feature>
<feature type="transmembrane region" description="Helical" evidence="12">
    <location>
        <begin position="1754"/>
        <end position="1776"/>
    </location>
</feature>